<proteinExistence type="predicted"/>
<evidence type="ECO:0000313" key="5">
    <source>
        <dbReference type="Proteomes" id="UP001242368"/>
    </source>
</evidence>
<protein>
    <submittedName>
        <fullName evidence="4">T9SS type A sorting domain-containing protein</fullName>
    </submittedName>
</protein>
<comment type="caution">
    <text evidence="4">The sequence shown here is derived from an EMBL/GenBank/DDBJ whole genome shotgun (WGS) entry which is preliminary data.</text>
</comment>
<evidence type="ECO:0000313" key="4">
    <source>
        <dbReference type="EMBL" id="MDN3708243.1"/>
    </source>
</evidence>
<feature type="chain" id="PRO_5045918997" evidence="2">
    <location>
        <begin position="19"/>
        <end position="486"/>
    </location>
</feature>
<dbReference type="Proteomes" id="UP001242368">
    <property type="component" value="Unassembled WGS sequence"/>
</dbReference>
<organism evidence="4 5">
    <name type="scientific">Paenimyroides ceti</name>
    <dbReference type="NCBI Taxonomy" id="395087"/>
    <lineage>
        <taxon>Bacteria</taxon>
        <taxon>Pseudomonadati</taxon>
        <taxon>Bacteroidota</taxon>
        <taxon>Flavobacteriia</taxon>
        <taxon>Flavobacteriales</taxon>
        <taxon>Flavobacteriaceae</taxon>
        <taxon>Paenimyroides</taxon>
    </lineage>
</organism>
<dbReference type="NCBIfam" id="TIGR04183">
    <property type="entry name" value="Por_Secre_tail"/>
    <property type="match status" value="1"/>
</dbReference>
<evidence type="ECO:0000256" key="2">
    <source>
        <dbReference type="SAM" id="SignalP"/>
    </source>
</evidence>
<reference evidence="5" key="1">
    <citation type="journal article" date="2019" name="Int. J. Syst. Evol. Microbiol.">
        <title>The Global Catalogue of Microorganisms (GCM) 10K type strain sequencing project: providing services to taxonomists for standard genome sequencing and annotation.</title>
        <authorList>
            <consortium name="The Broad Institute Genomics Platform"/>
            <consortium name="The Broad Institute Genome Sequencing Center for Infectious Disease"/>
            <person name="Wu L."/>
            <person name="Ma J."/>
        </authorList>
    </citation>
    <scope>NUCLEOTIDE SEQUENCE [LARGE SCALE GENOMIC DNA]</scope>
    <source>
        <strain evidence="5">CECT 7184</strain>
    </source>
</reference>
<evidence type="ECO:0000259" key="3">
    <source>
        <dbReference type="Pfam" id="PF18962"/>
    </source>
</evidence>
<evidence type="ECO:0000256" key="1">
    <source>
        <dbReference type="ARBA" id="ARBA00022729"/>
    </source>
</evidence>
<dbReference type="RefSeq" id="WP_290364121.1">
    <property type="nucleotide sequence ID" value="NZ_JAUFQU010000001.1"/>
</dbReference>
<keyword evidence="5" id="KW-1185">Reference proteome</keyword>
<keyword evidence="1 2" id="KW-0732">Signal</keyword>
<sequence length="486" mass="51284">MKQIYSLFTFLLATAGFAQPYTETFDNYVHPGAVSSYFSSSFTGVENIAWTTVHARAAEDYEITGSGIVLRRIEEGSALVGTFPNGLSQFSFQYRKAFTGAAERKLDIFVNGVLVSTTDGFGAVTGADATVYTYTMPAATLATINTNEAVVVKIAISTTLSGAANTNRQTTIDNVIWAPNDGAIVVDPSITVTPVSLSDFTYIVGNGPSAAQTFEISGTDLNGSDVTITGPESYEVSLDGVTFDDTVVLSSFSGTATTIHTRLKAALAVGTYNGTLMVTGGGLTSNVELALSGSVTAAQTVPTITVSETEIVDLNYAVNEGPSPSVIFQLTGTDLDGSDVTLVSTPDFEMSLDGVDYQTTLTLSAFEGLETSVSVRLKAELEAATYNGTITVSGGGIVTPVSVNLTGIVTPTASNPDFESGAFVMYPNPVSDILYFNKITDVEIYNLNGKKVMEAKQIEAIDVTALQQGFYMVKTMDGIVRKMVKK</sequence>
<gene>
    <name evidence="4" type="ORF">QW060_14120</name>
</gene>
<name>A0ABT8CUQ3_9FLAO</name>
<feature type="signal peptide" evidence="2">
    <location>
        <begin position="1"/>
        <end position="18"/>
    </location>
</feature>
<accession>A0ABT8CUQ3</accession>
<dbReference type="EMBL" id="JAUFQU010000001">
    <property type="protein sequence ID" value="MDN3708243.1"/>
    <property type="molecule type" value="Genomic_DNA"/>
</dbReference>
<dbReference type="InterPro" id="IPR026444">
    <property type="entry name" value="Secre_tail"/>
</dbReference>
<feature type="domain" description="Secretion system C-terminal sorting" evidence="3">
    <location>
        <begin position="425"/>
        <end position="482"/>
    </location>
</feature>
<dbReference type="Pfam" id="PF18962">
    <property type="entry name" value="Por_Secre_tail"/>
    <property type="match status" value="1"/>
</dbReference>